<evidence type="ECO:0000256" key="2">
    <source>
        <dbReference type="SAM" id="SignalP"/>
    </source>
</evidence>
<evidence type="ECO:0000313" key="4">
    <source>
        <dbReference type="Proteomes" id="UP000027002"/>
    </source>
</evidence>
<feature type="compositionally biased region" description="Polar residues" evidence="1">
    <location>
        <begin position="57"/>
        <end position="75"/>
    </location>
</feature>
<evidence type="ECO:0000313" key="3">
    <source>
        <dbReference type="EMBL" id="QUC17009.1"/>
    </source>
</evidence>
<feature type="chain" id="PRO_5034000289" evidence="2">
    <location>
        <begin position="17"/>
        <end position="146"/>
    </location>
</feature>
<dbReference type="KEGG" id="uvi:66062028"/>
<keyword evidence="2" id="KW-0732">Signal</keyword>
<gene>
    <name evidence="3" type="ORF">UV8b_01250</name>
</gene>
<accession>A0A8E5HL73</accession>
<dbReference type="Proteomes" id="UP000027002">
    <property type="component" value="Chromosome 1"/>
</dbReference>
<sequence>MKHSLGLVAFASLAMASDPLRRDFSRLYPIPSQPPEIDVSDTPRLTILPVSFTPTLSDTGTATEAPTTMGSITGNSTSTAPATTATLATAQTTSAPATTPTNSSAPTASATSTATQSQVPNPAAAPAIRGTFAAAVVALAGLAIAI</sequence>
<keyword evidence="4" id="KW-1185">Reference proteome</keyword>
<organism evidence="3 4">
    <name type="scientific">Ustilaginoidea virens</name>
    <name type="common">Rice false smut fungus</name>
    <name type="synonym">Villosiclava virens</name>
    <dbReference type="NCBI Taxonomy" id="1159556"/>
    <lineage>
        <taxon>Eukaryota</taxon>
        <taxon>Fungi</taxon>
        <taxon>Dikarya</taxon>
        <taxon>Ascomycota</taxon>
        <taxon>Pezizomycotina</taxon>
        <taxon>Sordariomycetes</taxon>
        <taxon>Hypocreomycetidae</taxon>
        <taxon>Hypocreales</taxon>
        <taxon>Clavicipitaceae</taxon>
        <taxon>Ustilaginoidea</taxon>
    </lineage>
</organism>
<dbReference type="RefSeq" id="XP_042994682.1">
    <property type="nucleotide sequence ID" value="XM_043138748.1"/>
</dbReference>
<dbReference type="AlphaFoldDB" id="A0A8E5HL73"/>
<feature type="region of interest" description="Disordered" evidence="1">
    <location>
        <begin position="57"/>
        <end position="121"/>
    </location>
</feature>
<reference evidence="3" key="1">
    <citation type="submission" date="2020-03" db="EMBL/GenBank/DDBJ databases">
        <title>A mixture of massive structural variations and highly conserved coding sequences in Ustilaginoidea virens genome.</title>
        <authorList>
            <person name="Zhang K."/>
            <person name="Zhao Z."/>
            <person name="Zhang Z."/>
            <person name="Li Y."/>
            <person name="Hsiang T."/>
            <person name="Sun W."/>
        </authorList>
    </citation>
    <scope>NUCLEOTIDE SEQUENCE</scope>
    <source>
        <strain evidence="3">UV-8b</strain>
    </source>
</reference>
<evidence type="ECO:0000256" key="1">
    <source>
        <dbReference type="SAM" id="MobiDB-lite"/>
    </source>
</evidence>
<dbReference type="EMBL" id="CP072753">
    <property type="protein sequence ID" value="QUC17009.1"/>
    <property type="molecule type" value="Genomic_DNA"/>
</dbReference>
<feature type="compositionally biased region" description="Low complexity" evidence="1">
    <location>
        <begin position="76"/>
        <end position="118"/>
    </location>
</feature>
<protein>
    <submittedName>
        <fullName evidence="3">Uncharacterized protein</fullName>
    </submittedName>
</protein>
<dbReference type="GeneID" id="66062028"/>
<name>A0A8E5HL73_USTVR</name>
<proteinExistence type="predicted"/>
<feature type="signal peptide" evidence="2">
    <location>
        <begin position="1"/>
        <end position="16"/>
    </location>
</feature>